<protein>
    <submittedName>
        <fullName evidence="1">Uncharacterized protein</fullName>
    </submittedName>
</protein>
<gene>
    <name evidence="1" type="ORF">C1645_834224</name>
</gene>
<accession>A0A397SKQ4</accession>
<organism evidence="1 2">
    <name type="scientific">Glomus cerebriforme</name>
    <dbReference type="NCBI Taxonomy" id="658196"/>
    <lineage>
        <taxon>Eukaryota</taxon>
        <taxon>Fungi</taxon>
        <taxon>Fungi incertae sedis</taxon>
        <taxon>Mucoromycota</taxon>
        <taxon>Glomeromycotina</taxon>
        <taxon>Glomeromycetes</taxon>
        <taxon>Glomerales</taxon>
        <taxon>Glomeraceae</taxon>
        <taxon>Glomus</taxon>
    </lineage>
</organism>
<comment type="caution">
    <text evidence="1">The sequence shown here is derived from an EMBL/GenBank/DDBJ whole genome shotgun (WGS) entry which is preliminary data.</text>
</comment>
<dbReference type="AlphaFoldDB" id="A0A397SKQ4"/>
<evidence type="ECO:0000313" key="2">
    <source>
        <dbReference type="Proteomes" id="UP000265703"/>
    </source>
</evidence>
<keyword evidence="2" id="KW-1185">Reference proteome</keyword>
<name>A0A397SKQ4_9GLOM</name>
<reference evidence="1 2" key="1">
    <citation type="submission" date="2018-06" db="EMBL/GenBank/DDBJ databases">
        <title>Comparative genomics reveals the genomic features of Rhizophagus irregularis, R. cerebriforme, R. diaphanum and Gigaspora rosea, and their symbiotic lifestyle signature.</title>
        <authorList>
            <person name="Morin E."/>
            <person name="San Clemente H."/>
            <person name="Chen E.C.H."/>
            <person name="De La Providencia I."/>
            <person name="Hainaut M."/>
            <person name="Kuo A."/>
            <person name="Kohler A."/>
            <person name="Murat C."/>
            <person name="Tang N."/>
            <person name="Roy S."/>
            <person name="Loubradou J."/>
            <person name="Henrissat B."/>
            <person name="Grigoriev I.V."/>
            <person name="Corradi N."/>
            <person name="Roux C."/>
            <person name="Martin F.M."/>
        </authorList>
    </citation>
    <scope>NUCLEOTIDE SEQUENCE [LARGE SCALE GENOMIC DNA]</scope>
    <source>
        <strain evidence="1 2">DAOM 227022</strain>
    </source>
</reference>
<dbReference type="Proteomes" id="UP000265703">
    <property type="component" value="Unassembled WGS sequence"/>
</dbReference>
<evidence type="ECO:0000313" key="1">
    <source>
        <dbReference type="EMBL" id="RIA83154.1"/>
    </source>
</evidence>
<proteinExistence type="predicted"/>
<dbReference type="OrthoDB" id="2418654at2759"/>
<sequence length="58" mass="6732">MQCQVRETSSSAICDKEYSRKDSSTGNDIFHLRLKHDILQMEKLSEEGESTMKKKHSE</sequence>
<dbReference type="EMBL" id="QKYT01000594">
    <property type="protein sequence ID" value="RIA83154.1"/>
    <property type="molecule type" value="Genomic_DNA"/>
</dbReference>